<dbReference type="GO" id="GO:0000127">
    <property type="term" value="C:transcription factor TFIIIC complex"/>
    <property type="evidence" value="ECO:0007669"/>
    <property type="project" value="InterPro"/>
</dbReference>
<comment type="subcellular location">
    <subcellularLocation>
        <location evidence="1">Nucleus</location>
    </subcellularLocation>
</comment>
<evidence type="ECO:0000256" key="7">
    <source>
        <dbReference type="SAM" id="SignalP"/>
    </source>
</evidence>
<dbReference type="RefSeq" id="XP_024714096.1">
    <property type="nucleotide sequence ID" value="XM_024857597.1"/>
</dbReference>
<keyword evidence="12" id="KW-1185">Reference proteome</keyword>
<comment type="caution">
    <text evidence="11">The sequence shown here is derived from an EMBL/GenBank/DDBJ whole genome shotgun (WGS) entry which is preliminary data.</text>
</comment>
<protein>
    <submittedName>
        <fullName evidence="11">Uncharacterized protein</fullName>
    </submittedName>
</protein>
<evidence type="ECO:0000259" key="9">
    <source>
        <dbReference type="Pfam" id="PF20222"/>
    </source>
</evidence>
<keyword evidence="3" id="KW-0238">DNA-binding</keyword>
<feature type="signal peptide" evidence="7">
    <location>
        <begin position="1"/>
        <end position="19"/>
    </location>
</feature>
<dbReference type="GO" id="GO:0006384">
    <property type="term" value="P:transcription initiation at RNA polymerase III promoter"/>
    <property type="evidence" value="ECO:0007669"/>
    <property type="project" value="InterPro"/>
</dbReference>
<dbReference type="EMBL" id="PYFQ01000004">
    <property type="protein sequence ID" value="PSK38910.1"/>
    <property type="molecule type" value="Genomic_DNA"/>
</dbReference>
<organism evidence="11 12">
    <name type="scientific">Candidozyma pseudohaemuli</name>
    <dbReference type="NCBI Taxonomy" id="418784"/>
    <lineage>
        <taxon>Eukaryota</taxon>
        <taxon>Fungi</taxon>
        <taxon>Dikarya</taxon>
        <taxon>Ascomycota</taxon>
        <taxon>Saccharomycotina</taxon>
        <taxon>Pichiomycetes</taxon>
        <taxon>Metschnikowiaceae</taxon>
        <taxon>Candidozyma</taxon>
    </lineage>
</organism>
<reference evidence="11 12" key="1">
    <citation type="submission" date="2018-03" db="EMBL/GenBank/DDBJ databases">
        <title>Candida pseudohaemulonii genome assembly and annotation.</title>
        <authorList>
            <person name="Munoz J.F."/>
            <person name="Gade L.G."/>
            <person name="Chow N.A."/>
            <person name="Litvintseva A.P."/>
            <person name="Loparev V.N."/>
            <person name="Cuomo C.A."/>
        </authorList>
    </citation>
    <scope>NUCLEOTIDE SEQUENCE [LARGE SCALE GENOMIC DNA]</scope>
    <source>
        <strain evidence="11 12">B12108</strain>
    </source>
</reference>
<dbReference type="GeneID" id="36565604"/>
<feature type="compositionally biased region" description="Low complexity" evidence="6">
    <location>
        <begin position="535"/>
        <end position="553"/>
    </location>
</feature>
<dbReference type="InterPro" id="IPR046488">
    <property type="entry name" value="Sfc3/Tfc3_C"/>
</dbReference>
<dbReference type="OrthoDB" id="68020at2759"/>
<evidence type="ECO:0000256" key="2">
    <source>
        <dbReference type="ARBA" id="ARBA00022553"/>
    </source>
</evidence>
<evidence type="ECO:0000256" key="3">
    <source>
        <dbReference type="ARBA" id="ARBA00023125"/>
    </source>
</evidence>
<dbReference type="Pfam" id="PF20222">
    <property type="entry name" value="DUF6581"/>
    <property type="match status" value="1"/>
</dbReference>
<sequence>MSFSCTPGQLVAHVIAALAVLDPVPLSGLWELAKSKLTTDLVDNLQKNVIWTALMGASQGLLVARVGSAGRDEIALSSSTTYGNLLLHGTELEIFVEATEKCQFRYLAGTENYHSLKTNLGDFPFQLLRVIARHGPAGILNPDLARESSQDARSIRVRLIKLEQAGLIVTKQVYVDKKHTTHSWHIKFAPPASKEEAEEELEATRDVAKLKRLIVDALQKAPNQLRGFSDLRKELKLDGSQLVLKFFRSVCIRLHQAGYVEKLNVELPETKQRLYALKFVQPLPIDVDDVEIDVDEDAEDEFDEEDQLDEIRSPNFNKVFPPFNQFYQQIFDRGDKGITSGEIAKTLLGVSDYRPYTRLFETLPSYLSNGKALKPCKKYADPYDDYTVSKLYDNEGKLKFYRYFVKQFCSETKPAPKKPSKPKFSKDNIVTLNKKLHSTLGKTSNEALIEKKRRVFQVSDQPPPKRVKVEKPRNDGLDDIQILDAPRSRRRTAKVSYNVDDQLLDEGNNLGDDYTPQEDAKSEPSSPEPSPTQVALAATEMAESSTALSSTSLPQFVSQKQETKRKRATPQTYKVEGSARSIQRRQILLDIIRGEGGATYSSSILCRKIDERMSSSTLTDVKTLARDVIYCCKNKDLEIQKVSIDIGGQPVEKKLLVLTKPGERPTDERLEELRQAYAELHSRKDNKIFQKRLIQLDLQLYVEKPSTKKVSSGSQRRKGKNRLQALGDEEGSFVKEEPTDGVKDDGDVLSNLKRTRRPRKFNAPASGDSSQGSGKRGRRNIKMEKSEALMLFRAVVISKAFSREAIDFDHIATLFPGKDGQTVKQKWGTVRRLFGGADVVSQGVVTFQQMVMLGIEEGSVTEAELSLTNLEFFLDYWREYDTNFDMPSFDEYPLYNNLERNSKEYTFVKEEPQTSALFEKIEDISMRQKESMLSLTIFTEAQEAPIKEKKHESLRSIFKSIFLSSDEKHYTHFINKLLEEYGEQAIKEATNGLTSDHEVLLVSIDDTSKFILGEKFKNALVNRNLTPKLFNRAAAFKEALVSLSSANKGLILSQGVVPGEMVTILQLISNFQLDLVRVDRGLKFDSYESRLIDKEQLACDLVLRCDPAQVSKQAPQPVSIPIKGPCQPIWFDYNANLNKPLWIKLITTMLNYIVFRPGVTDEYLFAKTNVVLSVENYNFLIKWLLETGCIKKLDPKGYLPTEKWQYILGTGEA</sequence>
<dbReference type="Pfam" id="PF21552">
    <property type="entry name" value="WHD_TFC3"/>
    <property type="match status" value="1"/>
</dbReference>
<dbReference type="STRING" id="418784.A0A2P7YSG5"/>
<feature type="domain" description="B-block binding subunit of TFIIIC" evidence="8">
    <location>
        <begin position="122"/>
        <end position="188"/>
    </location>
</feature>
<keyword evidence="5" id="KW-0539">Nucleus</keyword>
<evidence type="ECO:0000313" key="12">
    <source>
        <dbReference type="Proteomes" id="UP000241107"/>
    </source>
</evidence>
<proteinExistence type="predicted"/>
<evidence type="ECO:0000313" key="11">
    <source>
        <dbReference type="EMBL" id="PSK38910.1"/>
    </source>
</evidence>
<feature type="chain" id="PRO_5015118394" evidence="7">
    <location>
        <begin position="20"/>
        <end position="1213"/>
    </location>
</feature>
<dbReference type="CDD" id="cd16169">
    <property type="entry name" value="Tau138_eWH"/>
    <property type="match status" value="1"/>
</dbReference>
<evidence type="ECO:0000256" key="6">
    <source>
        <dbReference type="SAM" id="MobiDB-lite"/>
    </source>
</evidence>
<feature type="region of interest" description="Disordered" evidence="6">
    <location>
        <begin position="707"/>
        <end position="780"/>
    </location>
</feature>
<dbReference type="PANTHER" id="PTHR15180:SF1">
    <property type="entry name" value="GENERAL TRANSCRIPTION FACTOR 3C POLYPEPTIDE 1"/>
    <property type="match status" value="1"/>
</dbReference>
<evidence type="ECO:0000256" key="4">
    <source>
        <dbReference type="ARBA" id="ARBA00023163"/>
    </source>
</evidence>
<feature type="region of interest" description="Disordered" evidence="6">
    <location>
        <begin position="456"/>
        <end position="572"/>
    </location>
</feature>
<dbReference type="VEuPathDB" id="FungiDB:C7M61_002215"/>
<keyword evidence="4" id="KW-0804">Transcription</keyword>
<dbReference type="PANTHER" id="PTHR15180">
    <property type="entry name" value="GENERAL TRANSCRIPTION FACTOR 3C POLYPEPTIDE 1"/>
    <property type="match status" value="1"/>
</dbReference>
<dbReference type="InterPro" id="IPR007309">
    <property type="entry name" value="TFIIIC_Bblock-bd"/>
</dbReference>
<name>A0A2P7YSG5_9ASCO</name>
<accession>A0A2P7YSG5</accession>
<feature type="compositionally biased region" description="Basic and acidic residues" evidence="6">
    <location>
        <begin position="467"/>
        <end position="476"/>
    </location>
</feature>
<feature type="compositionally biased region" description="Basic and acidic residues" evidence="6">
    <location>
        <begin position="732"/>
        <end position="746"/>
    </location>
</feature>
<dbReference type="InterPro" id="IPR035625">
    <property type="entry name" value="Tfc3-like_eWH"/>
</dbReference>
<feature type="domain" description="Transcription factor tau subunit sfc3/Tfc3 C-terminal" evidence="9">
    <location>
        <begin position="778"/>
        <end position="1164"/>
    </location>
</feature>
<evidence type="ECO:0000256" key="5">
    <source>
        <dbReference type="ARBA" id="ARBA00023242"/>
    </source>
</evidence>
<dbReference type="GO" id="GO:0005634">
    <property type="term" value="C:nucleus"/>
    <property type="evidence" value="ECO:0007669"/>
    <property type="project" value="UniProtKB-SubCell"/>
</dbReference>
<dbReference type="GO" id="GO:0003677">
    <property type="term" value="F:DNA binding"/>
    <property type="evidence" value="ECO:0007669"/>
    <property type="project" value="UniProtKB-KW"/>
</dbReference>
<gene>
    <name evidence="11" type="ORF">C7M61_002215</name>
</gene>
<dbReference type="InterPro" id="IPR049543">
    <property type="entry name" value="WHD_TFC3"/>
</dbReference>
<evidence type="ECO:0000259" key="8">
    <source>
        <dbReference type="Pfam" id="PF04182"/>
    </source>
</evidence>
<dbReference type="Pfam" id="PF04182">
    <property type="entry name" value="B-block_TFIIIC"/>
    <property type="match status" value="1"/>
</dbReference>
<dbReference type="AlphaFoldDB" id="A0A2P7YSG5"/>
<dbReference type="Proteomes" id="UP000241107">
    <property type="component" value="Unassembled WGS sequence"/>
</dbReference>
<evidence type="ECO:0000259" key="10">
    <source>
        <dbReference type="Pfam" id="PF21552"/>
    </source>
</evidence>
<evidence type="ECO:0000256" key="1">
    <source>
        <dbReference type="ARBA" id="ARBA00004123"/>
    </source>
</evidence>
<feature type="domain" description="Transcription factor tau 138 kDa subunit extended winged helix" evidence="10">
    <location>
        <begin position="578"/>
        <end position="640"/>
    </location>
</feature>
<keyword evidence="7" id="KW-0732">Signal</keyword>
<dbReference type="InterPro" id="IPR044210">
    <property type="entry name" value="Tfc3-like"/>
</dbReference>
<dbReference type="GO" id="GO:0042791">
    <property type="term" value="P:5S class rRNA transcription by RNA polymerase III"/>
    <property type="evidence" value="ECO:0007669"/>
    <property type="project" value="TreeGrafter"/>
</dbReference>
<keyword evidence="2" id="KW-0597">Phosphoprotein</keyword>